<dbReference type="OrthoDB" id="7057085at2"/>
<keyword evidence="2" id="KW-1185">Reference proteome</keyword>
<organism evidence="1 2">
    <name type="scientific">Sedimenticola thiotaurini</name>
    <dbReference type="NCBI Taxonomy" id="1543721"/>
    <lineage>
        <taxon>Bacteria</taxon>
        <taxon>Pseudomonadati</taxon>
        <taxon>Pseudomonadota</taxon>
        <taxon>Gammaproteobacteria</taxon>
        <taxon>Chromatiales</taxon>
        <taxon>Sedimenticolaceae</taxon>
        <taxon>Sedimenticola</taxon>
    </lineage>
</organism>
<accession>A0A0F7JUD0</accession>
<dbReference type="Proteomes" id="UP000034410">
    <property type="component" value="Chromosome"/>
</dbReference>
<proteinExistence type="predicted"/>
<sequence>MERKIFLGILIATLIALAAAILLPGGRKVDEHPKLPWNTQVDAQGNLSVFNIVLGKSDLAQARESFQDKGKANLFLTPDDRYVIEVYFQSIYLSGLKADVVLTMDLPEARAKAMFERGERISKLGTGARKVDLSSSDMEQLAREKVAFITYIPAADLDEELISSRFGEPDRKIQEAESSTTHWLYPEKGLDIAVNPDEKEVFQYVNPADFGQILKPLVKSSENQ</sequence>
<evidence type="ECO:0000313" key="2">
    <source>
        <dbReference type="Proteomes" id="UP000034410"/>
    </source>
</evidence>
<name>A0A0F7JUD0_9GAMM</name>
<dbReference type="KEGG" id="seds:AAY24_01535"/>
<dbReference type="AlphaFoldDB" id="A0A0F7JUD0"/>
<evidence type="ECO:0000313" key="1">
    <source>
        <dbReference type="EMBL" id="AKH19242.1"/>
    </source>
</evidence>
<dbReference type="EMBL" id="CP011412">
    <property type="protein sequence ID" value="AKH19242.1"/>
    <property type="molecule type" value="Genomic_DNA"/>
</dbReference>
<dbReference type="RefSeq" id="WP_046858181.1">
    <property type="nucleotide sequence ID" value="NZ_CP011412.1"/>
</dbReference>
<protein>
    <recommendedName>
        <fullName evidence="3">Lytic murein transglycosylase</fullName>
    </recommendedName>
</protein>
<gene>
    <name evidence="1" type="ORF">AAY24_01535</name>
</gene>
<reference evidence="1 2" key="1">
    <citation type="journal article" date="2015" name="Genome Announc.">
        <title>Complete Genome Sequence of Sedimenticola thiotaurini Strain SIP-G1, a Polyphosphate- and Polyhydroxyalkanoate-Accumulating Sulfur-Oxidizing Gammaproteobacterium Isolated from Salt Marsh Sediments.</title>
        <authorList>
            <person name="Flood B.E."/>
            <person name="Jones D.S."/>
            <person name="Bailey J.V."/>
        </authorList>
    </citation>
    <scope>NUCLEOTIDE SEQUENCE [LARGE SCALE GENOMIC DNA]</scope>
    <source>
        <strain evidence="1 2">SIP-G1</strain>
    </source>
</reference>
<evidence type="ECO:0008006" key="3">
    <source>
        <dbReference type="Google" id="ProtNLM"/>
    </source>
</evidence>